<evidence type="ECO:0000313" key="2">
    <source>
        <dbReference type="EMBL" id="KAL3796605.1"/>
    </source>
</evidence>
<dbReference type="PANTHER" id="PTHR46368">
    <property type="match status" value="1"/>
</dbReference>
<keyword evidence="3" id="KW-1185">Reference proteome</keyword>
<feature type="domain" description="Gfo/Idh/MocA-like oxidoreductase N-terminal" evidence="1">
    <location>
        <begin position="13"/>
        <end position="134"/>
    </location>
</feature>
<dbReference type="AlphaFoldDB" id="A0ABD3QEP7"/>
<dbReference type="EMBL" id="JALLPJ020000292">
    <property type="protein sequence ID" value="KAL3796605.1"/>
    <property type="molecule type" value="Genomic_DNA"/>
</dbReference>
<proteinExistence type="predicted"/>
<sequence length="189" mass="20986">MPRTTDRCLSIGIGAARIARKNCRAASHPSTSCKVVALASRDKKKATPLFQRCLAQSLRPAPIVYGGESSYATLLADTSCEAVYIPLPSRLHYKYVISALKSGKHVLLEKPVANSADEYREMLKAAEENGRFLMDGTMFVHHPRTHSFIKSVPGATRVHFNFTFDGDESFHQNDIRTKKDGDFMGLLEI</sequence>
<dbReference type="Gene3D" id="3.40.50.720">
    <property type="entry name" value="NAD(P)-binding Rossmann-like Domain"/>
    <property type="match status" value="1"/>
</dbReference>
<dbReference type="PANTHER" id="PTHR46368:SF4">
    <property type="entry name" value="OS10G0403700 PROTEIN"/>
    <property type="match status" value="1"/>
</dbReference>
<comment type="caution">
    <text evidence="2">The sequence shown here is derived from an EMBL/GenBank/DDBJ whole genome shotgun (WGS) entry which is preliminary data.</text>
</comment>
<dbReference type="Pfam" id="PF01408">
    <property type="entry name" value="GFO_IDH_MocA"/>
    <property type="match status" value="1"/>
</dbReference>
<dbReference type="SUPFAM" id="SSF51735">
    <property type="entry name" value="NAD(P)-binding Rossmann-fold domains"/>
    <property type="match status" value="1"/>
</dbReference>
<name>A0ABD3QEP7_9STRA</name>
<evidence type="ECO:0000313" key="3">
    <source>
        <dbReference type="Proteomes" id="UP001530400"/>
    </source>
</evidence>
<organism evidence="2 3">
    <name type="scientific">Cyclotella atomus</name>
    <dbReference type="NCBI Taxonomy" id="382360"/>
    <lineage>
        <taxon>Eukaryota</taxon>
        <taxon>Sar</taxon>
        <taxon>Stramenopiles</taxon>
        <taxon>Ochrophyta</taxon>
        <taxon>Bacillariophyta</taxon>
        <taxon>Coscinodiscophyceae</taxon>
        <taxon>Thalassiosirophycidae</taxon>
        <taxon>Stephanodiscales</taxon>
        <taxon>Stephanodiscaceae</taxon>
        <taxon>Cyclotella</taxon>
    </lineage>
</organism>
<accession>A0ABD3QEP7</accession>
<dbReference type="Proteomes" id="UP001530400">
    <property type="component" value="Unassembled WGS sequence"/>
</dbReference>
<protein>
    <recommendedName>
        <fullName evidence="1">Gfo/Idh/MocA-like oxidoreductase N-terminal domain-containing protein</fullName>
    </recommendedName>
</protein>
<dbReference type="InterPro" id="IPR036291">
    <property type="entry name" value="NAD(P)-bd_dom_sf"/>
</dbReference>
<dbReference type="InterPro" id="IPR000683">
    <property type="entry name" value="Gfo/Idh/MocA-like_OxRdtase_N"/>
</dbReference>
<reference evidence="2 3" key="1">
    <citation type="submission" date="2024-10" db="EMBL/GenBank/DDBJ databases">
        <title>Updated reference genomes for cyclostephanoid diatoms.</title>
        <authorList>
            <person name="Roberts W.R."/>
            <person name="Alverson A.J."/>
        </authorList>
    </citation>
    <scope>NUCLEOTIDE SEQUENCE [LARGE SCALE GENOMIC DNA]</scope>
    <source>
        <strain evidence="2 3">AJA010-31</strain>
    </source>
</reference>
<dbReference type="Gene3D" id="3.30.360.10">
    <property type="entry name" value="Dihydrodipicolinate Reductase, domain 2"/>
    <property type="match status" value="1"/>
</dbReference>
<gene>
    <name evidence="2" type="ORF">ACHAWO_010309</name>
</gene>
<evidence type="ECO:0000259" key="1">
    <source>
        <dbReference type="Pfam" id="PF01408"/>
    </source>
</evidence>